<feature type="binding site" evidence="2">
    <location>
        <position position="397"/>
    </location>
    <ligand>
        <name>Mn(2+)</name>
        <dbReference type="ChEBI" id="CHEBI:29035"/>
        <label>1</label>
    </ligand>
</feature>
<protein>
    <submittedName>
        <fullName evidence="5">Amidohydrolase</fullName>
    </submittedName>
</protein>
<feature type="chain" id="PRO_5020403694" evidence="3">
    <location>
        <begin position="23"/>
        <end position="426"/>
    </location>
</feature>
<dbReference type="OrthoDB" id="9777385at2"/>
<evidence type="ECO:0000256" key="1">
    <source>
        <dbReference type="ARBA" id="ARBA00022801"/>
    </source>
</evidence>
<dbReference type="Pfam" id="PF01546">
    <property type="entry name" value="Peptidase_M20"/>
    <property type="match status" value="1"/>
</dbReference>
<proteinExistence type="predicted"/>
<dbReference type="PANTHER" id="PTHR11014">
    <property type="entry name" value="PEPTIDASE M20 FAMILY MEMBER"/>
    <property type="match status" value="1"/>
</dbReference>
<keyword evidence="6" id="KW-1185">Reference proteome</keyword>
<dbReference type="GO" id="GO:0050118">
    <property type="term" value="F:N-acetyldiaminopimelate deacetylase activity"/>
    <property type="evidence" value="ECO:0007669"/>
    <property type="project" value="UniProtKB-ARBA"/>
</dbReference>
<organism evidence="5 6">
    <name type="scientific">Litorilituus sediminis</name>
    <dbReference type="NCBI Taxonomy" id="718192"/>
    <lineage>
        <taxon>Bacteria</taxon>
        <taxon>Pseudomonadati</taxon>
        <taxon>Pseudomonadota</taxon>
        <taxon>Gammaproteobacteria</taxon>
        <taxon>Alteromonadales</taxon>
        <taxon>Colwelliaceae</taxon>
        <taxon>Litorilituus</taxon>
    </lineage>
</organism>
<keyword evidence="2" id="KW-0464">Manganese</keyword>
<feature type="binding site" evidence="2">
    <location>
        <position position="182"/>
    </location>
    <ligand>
        <name>Mn(2+)</name>
        <dbReference type="ChEBI" id="CHEBI:29035"/>
        <label>2</label>
    </ligand>
</feature>
<reference evidence="5 6" key="1">
    <citation type="submission" date="2018-12" db="EMBL/GenBank/DDBJ databases">
        <title>Complete genome of Litorilituus sediminis.</title>
        <authorList>
            <person name="Liu A."/>
            <person name="Rong J."/>
        </authorList>
    </citation>
    <scope>NUCLEOTIDE SEQUENCE [LARGE SCALE GENOMIC DNA]</scope>
    <source>
        <strain evidence="5 6">JCM 17549</strain>
    </source>
</reference>
<accession>A0A4P6P3P8</accession>
<dbReference type="GO" id="GO:0019877">
    <property type="term" value="P:diaminopimelate biosynthetic process"/>
    <property type="evidence" value="ECO:0007669"/>
    <property type="project" value="UniProtKB-ARBA"/>
</dbReference>
<dbReference type="AlphaFoldDB" id="A0A4P6P3P8"/>
<feature type="binding site" evidence="2">
    <location>
        <position position="119"/>
    </location>
    <ligand>
        <name>Mn(2+)</name>
        <dbReference type="ChEBI" id="CHEBI:29035"/>
        <label>2</label>
    </ligand>
</feature>
<evidence type="ECO:0000256" key="3">
    <source>
        <dbReference type="SAM" id="SignalP"/>
    </source>
</evidence>
<evidence type="ECO:0000256" key="2">
    <source>
        <dbReference type="PIRSR" id="PIRSR005962-1"/>
    </source>
</evidence>
<keyword evidence="1 5" id="KW-0378">Hydrolase</keyword>
<dbReference type="FunFam" id="3.30.70.360:FF:000001">
    <property type="entry name" value="N-acetyldiaminopimelate deacetylase"/>
    <property type="match status" value="1"/>
</dbReference>
<dbReference type="Proteomes" id="UP000290244">
    <property type="component" value="Chromosome"/>
</dbReference>
<gene>
    <name evidence="5" type="ORF">EMK97_09275</name>
</gene>
<feature type="binding site" evidence="2">
    <location>
        <position position="155"/>
    </location>
    <ligand>
        <name>Mn(2+)</name>
        <dbReference type="ChEBI" id="CHEBI:29035"/>
        <label>2</label>
    </ligand>
</feature>
<evidence type="ECO:0000259" key="4">
    <source>
        <dbReference type="Pfam" id="PF07687"/>
    </source>
</evidence>
<dbReference type="PANTHER" id="PTHR11014:SF63">
    <property type="entry name" value="METALLOPEPTIDASE, PUTATIVE (AFU_ORTHOLOGUE AFUA_6G09600)-RELATED"/>
    <property type="match status" value="1"/>
</dbReference>
<keyword evidence="3" id="KW-0732">Signal</keyword>
<dbReference type="RefSeq" id="WP_130601514.1">
    <property type="nucleotide sequence ID" value="NZ_CP034759.1"/>
</dbReference>
<dbReference type="GO" id="GO:0046872">
    <property type="term" value="F:metal ion binding"/>
    <property type="evidence" value="ECO:0007669"/>
    <property type="project" value="UniProtKB-KW"/>
</dbReference>
<evidence type="ECO:0000313" key="6">
    <source>
        <dbReference type="Proteomes" id="UP000290244"/>
    </source>
</evidence>
<dbReference type="Gene3D" id="3.30.70.360">
    <property type="match status" value="1"/>
</dbReference>
<dbReference type="InterPro" id="IPR036264">
    <property type="entry name" value="Bact_exopeptidase_dim_dom"/>
</dbReference>
<name>A0A4P6P3P8_9GAMM</name>
<dbReference type="EMBL" id="CP034759">
    <property type="protein sequence ID" value="QBG35894.1"/>
    <property type="molecule type" value="Genomic_DNA"/>
</dbReference>
<dbReference type="PIRSF" id="PIRSF005962">
    <property type="entry name" value="Pept_M20D_amidohydro"/>
    <property type="match status" value="1"/>
</dbReference>
<feature type="signal peptide" evidence="3">
    <location>
        <begin position="1"/>
        <end position="22"/>
    </location>
</feature>
<comment type="cofactor">
    <cofactor evidence="2">
        <name>Mn(2+)</name>
        <dbReference type="ChEBI" id="CHEBI:29035"/>
    </cofactor>
    <text evidence="2">The Mn(2+) ion enhances activity.</text>
</comment>
<dbReference type="SUPFAM" id="SSF53187">
    <property type="entry name" value="Zn-dependent exopeptidases"/>
    <property type="match status" value="1"/>
</dbReference>
<dbReference type="Pfam" id="PF07687">
    <property type="entry name" value="M20_dimer"/>
    <property type="match status" value="1"/>
</dbReference>
<evidence type="ECO:0000313" key="5">
    <source>
        <dbReference type="EMBL" id="QBG35894.1"/>
    </source>
</evidence>
<dbReference type="InterPro" id="IPR002933">
    <property type="entry name" value="Peptidase_M20"/>
</dbReference>
<dbReference type="SUPFAM" id="SSF55031">
    <property type="entry name" value="Bacterial exopeptidase dimerisation domain"/>
    <property type="match status" value="1"/>
</dbReference>
<feature type="domain" description="Peptidase M20 dimerisation" evidence="4">
    <location>
        <begin position="203"/>
        <end position="297"/>
    </location>
</feature>
<dbReference type="Gene3D" id="3.40.630.10">
    <property type="entry name" value="Zn peptidases"/>
    <property type="match status" value="1"/>
</dbReference>
<sequence length="426" mass="46218">MKQFKLVLALLFLFSTVNPALATTTLKSEELVDLVKHYKYLHQHPELSKKEHKTGDYIAKELAQLGFTVTPGLAGTGVVALYANGDGQTLMLRADMDALPVEEQTGLPYASQIPVMHACGHDVHMTVVLGTAKQLIANKHAWQGQLLLVFQPAEEIGFGAKAMLNDGLFEKFPQPDFNLTMHVAADLPAGKIGYVKGYAMANVDSVDISVFGRGGHGAYPHKTKDPVVLAAQIITHLQTIVSREISPLDSAVITVGSIHGGTKHNIIGNEVKLQLTVRSYSDETREYLLTRIKEVSEGLARTSGLPETLLPKVVVKDENTPSVYNEPEYTQKLVNQLTRALGEAQVVTVDPVMAGEDFARYGRTKAKIPSALFWLGAVEPTRYQQAKNTGQALPSLHSAKFAPDAEKTIATGVKGMTTMALSLLAK</sequence>
<dbReference type="KEGG" id="lsd:EMK97_09275"/>
<dbReference type="InterPro" id="IPR011650">
    <property type="entry name" value="Peptidase_M20_dimer"/>
</dbReference>
<dbReference type="NCBIfam" id="TIGR01891">
    <property type="entry name" value="amidohydrolases"/>
    <property type="match status" value="1"/>
</dbReference>
<keyword evidence="2" id="KW-0479">Metal-binding</keyword>
<dbReference type="InterPro" id="IPR017439">
    <property type="entry name" value="Amidohydrolase"/>
</dbReference>
<feature type="binding site" evidence="2">
    <location>
        <position position="121"/>
    </location>
    <ligand>
        <name>Mn(2+)</name>
        <dbReference type="ChEBI" id="CHEBI:29035"/>
        <label>2</label>
    </ligand>
</feature>